<evidence type="ECO:0000313" key="3">
    <source>
        <dbReference type="Proteomes" id="UP000823941"/>
    </source>
</evidence>
<evidence type="ECO:0000313" key="1">
    <source>
        <dbReference type="EMBL" id="KAG7297576.1"/>
    </source>
</evidence>
<name>A0ABQ7PX59_PLUXY</name>
<dbReference type="EMBL" id="JAHIBW010000026">
    <property type="protein sequence ID" value="KAG7297576.1"/>
    <property type="molecule type" value="Genomic_DNA"/>
</dbReference>
<keyword evidence="3" id="KW-1185">Reference proteome</keyword>
<dbReference type="EMBL" id="JAHIBW010000012">
    <property type="protein sequence ID" value="KAG7305996.1"/>
    <property type="molecule type" value="Genomic_DNA"/>
</dbReference>
<dbReference type="Proteomes" id="UP000823941">
    <property type="component" value="Chromosome 26"/>
</dbReference>
<reference evidence="1 3" key="1">
    <citation type="submission" date="2021-06" db="EMBL/GenBank/DDBJ databases">
        <title>A haploid diamondback moth (Plutella xylostella L.) genome assembly resolves 31 chromosomes and identifies a diamide resistance mutation.</title>
        <authorList>
            <person name="Ward C.M."/>
            <person name="Perry K.D."/>
            <person name="Baker G."/>
            <person name="Powis K."/>
            <person name="Heckel D.G."/>
            <person name="Baxter S.W."/>
        </authorList>
    </citation>
    <scope>NUCLEOTIDE SEQUENCE [LARGE SCALE GENOMIC DNA]</scope>
    <source>
        <strain evidence="1 3">LV</strain>
        <tissue evidence="1">Single pupa</tissue>
    </source>
</reference>
<evidence type="ECO:0000313" key="2">
    <source>
        <dbReference type="EMBL" id="KAG7305996.1"/>
    </source>
</evidence>
<proteinExistence type="predicted"/>
<dbReference type="Proteomes" id="UP000823941">
    <property type="component" value="Chromosome 12"/>
</dbReference>
<comment type="caution">
    <text evidence="1">The sequence shown here is derived from an EMBL/GenBank/DDBJ whole genome shotgun (WGS) entry which is preliminary data.</text>
</comment>
<organism evidence="1 3">
    <name type="scientific">Plutella xylostella</name>
    <name type="common">Diamondback moth</name>
    <name type="synonym">Plutella maculipennis</name>
    <dbReference type="NCBI Taxonomy" id="51655"/>
    <lineage>
        <taxon>Eukaryota</taxon>
        <taxon>Metazoa</taxon>
        <taxon>Ecdysozoa</taxon>
        <taxon>Arthropoda</taxon>
        <taxon>Hexapoda</taxon>
        <taxon>Insecta</taxon>
        <taxon>Pterygota</taxon>
        <taxon>Neoptera</taxon>
        <taxon>Endopterygota</taxon>
        <taxon>Lepidoptera</taxon>
        <taxon>Glossata</taxon>
        <taxon>Ditrysia</taxon>
        <taxon>Yponomeutoidea</taxon>
        <taxon>Plutellidae</taxon>
        <taxon>Plutella</taxon>
    </lineage>
</organism>
<sequence>MSTDLLLLDLQGFRDYKNRFIIKELAYATKEYTQVYLVKPPYPFSKLSDDEKKQVKWLERNRGIYWRQGYIDYNEFSRLIKPVLDKANVFVKGSEKCKWLRELSPDCKVLDIGERGCPNLKSLFDSYQGNDKICCFNHQKYCALKTVICLRKWYYNDY</sequence>
<protein>
    <submittedName>
        <fullName evidence="1">Uncharacterized protein</fullName>
    </submittedName>
</protein>
<gene>
    <name evidence="2" type="ORF">JYU34_008566</name>
    <name evidence="1" type="ORF">JYU34_019622</name>
</gene>
<accession>A0ABQ7PX59</accession>